<feature type="region of interest" description="Disordered" evidence="1">
    <location>
        <begin position="88"/>
        <end position="107"/>
    </location>
</feature>
<evidence type="ECO:0000313" key="2">
    <source>
        <dbReference type="EMBL" id="SNQ45981.1"/>
    </source>
</evidence>
<dbReference type="Proteomes" id="UP000234331">
    <property type="component" value="Unassembled WGS sequence"/>
</dbReference>
<keyword evidence="3" id="KW-1185">Reference proteome</keyword>
<gene>
    <name evidence="2" type="ORF">FRACA_120044</name>
</gene>
<sequence>MSATVDPGGCGAARDRRLLPADPPAWLVFGSSRACGHAWSVSCDSPDTKLPWQPCANRVARDTQHAYNRTDTARATCANIAIPDRDQQHVRTTSGQALDVVRTSADG</sequence>
<dbReference type="EMBL" id="FZMO01000024">
    <property type="protein sequence ID" value="SNQ45981.1"/>
    <property type="molecule type" value="Genomic_DNA"/>
</dbReference>
<reference evidence="2 3" key="1">
    <citation type="submission" date="2017-06" db="EMBL/GenBank/DDBJ databases">
        <authorList>
            <person name="Kim H.J."/>
            <person name="Triplett B.A."/>
        </authorList>
    </citation>
    <scope>NUCLEOTIDE SEQUENCE [LARGE SCALE GENOMIC DNA]</scope>
    <source>
        <strain evidence="2">FRACA_ARgP5</strain>
    </source>
</reference>
<evidence type="ECO:0000313" key="3">
    <source>
        <dbReference type="Proteomes" id="UP000234331"/>
    </source>
</evidence>
<evidence type="ECO:0000256" key="1">
    <source>
        <dbReference type="SAM" id="MobiDB-lite"/>
    </source>
</evidence>
<accession>A0A2I2KJY4</accession>
<organism evidence="2 3">
    <name type="scientific">Frankia canadensis</name>
    <dbReference type="NCBI Taxonomy" id="1836972"/>
    <lineage>
        <taxon>Bacteria</taxon>
        <taxon>Bacillati</taxon>
        <taxon>Actinomycetota</taxon>
        <taxon>Actinomycetes</taxon>
        <taxon>Frankiales</taxon>
        <taxon>Frankiaceae</taxon>
        <taxon>Frankia</taxon>
    </lineage>
</organism>
<name>A0A2I2KJY4_9ACTN</name>
<proteinExistence type="predicted"/>
<protein>
    <submittedName>
        <fullName evidence="2">Uncharacterized protein</fullName>
    </submittedName>
</protein>
<dbReference type="AlphaFoldDB" id="A0A2I2KJY4"/>